<evidence type="ECO:0000313" key="8">
    <source>
        <dbReference type="EMBL" id="RHN60410.1"/>
    </source>
</evidence>
<evidence type="ECO:0000256" key="2">
    <source>
        <dbReference type="ARBA" id="ARBA00023015"/>
    </source>
</evidence>
<dbReference type="CDD" id="cd00120">
    <property type="entry name" value="MADS"/>
    <property type="match status" value="1"/>
</dbReference>
<dbReference type="PROSITE" id="PS50066">
    <property type="entry name" value="MADS_BOX_2"/>
    <property type="match status" value="1"/>
</dbReference>
<organism evidence="7 10">
    <name type="scientific">Medicago truncatula</name>
    <name type="common">Barrel medic</name>
    <name type="synonym">Medicago tribuloides</name>
    <dbReference type="NCBI Taxonomy" id="3880"/>
    <lineage>
        <taxon>Eukaryota</taxon>
        <taxon>Viridiplantae</taxon>
        <taxon>Streptophyta</taxon>
        <taxon>Embryophyta</taxon>
        <taxon>Tracheophyta</taxon>
        <taxon>Spermatophyta</taxon>
        <taxon>Magnoliopsida</taxon>
        <taxon>eudicotyledons</taxon>
        <taxon>Gunneridae</taxon>
        <taxon>Pentapetalae</taxon>
        <taxon>rosids</taxon>
        <taxon>fabids</taxon>
        <taxon>Fabales</taxon>
        <taxon>Fabaceae</taxon>
        <taxon>Papilionoideae</taxon>
        <taxon>50 kb inversion clade</taxon>
        <taxon>NPAAA clade</taxon>
        <taxon>Hologalegina</taxon>
        <taxon>IRL clade</taxon>
        <taxon>Trifolieae</taxon>
        <taxon>Medicago</taxon>
    </lineage>
</organism>
<evidence type="ECO:0000256" key="1">
    <source>
        <dbReference type="ARBA" id="ARBA00004123"/>
    </source>
</evidence>
<keyword evidence="2" id="KW-0805">Transcription regulation</keyword>
<dbReference type="HOGENOM" id="CLU_1186537_0_0_1"/>
<dbReference type="Proteomes" id="UP000002051">
    <property type="component" value="Chromosome 4"/>
</dbReference>
<dbReference type="Proteomes" id="UP000265566">
    <property type="component" value="Chromosome 4"/>
</dbReference>
<dbReference type="GO" id="GO:0000978">
    <property type="term" value="F:RNA polymerase II cis-regulatory region sequence-specific DNA binding"/>
    <property type="evidence" value="ECO:0000318"/>
    <property type="project" value="GO_Central"/>
</dbReference>
<dbReference type="GO" id="GO:0046983">
    <property type="term" value="F:protein dimerization activity"/>
    <property type="evidence" value="ECO:0007669"/>
    <property type="project" value="InterPro"/>
</dbReference>
<reference evidence="7 10" key="1">
    <citation type="journal article" date="2011" name="Nature">
        <title>The Medicago genome provides insight into the evolution of rhizobial symbioses.</title>
        <authorList>
            <person name="Young N.D."/>
            <person name="Debelle F."/>
            <person name="Oldroyd G.E."/>
            <person name="Geurts R."/>
            <person name="Cannon S.B."/>
            <person name="Udvardi M.K."/>
            <person name="Benedito V.A."/>
            <person name="Mayer K.F."/>
            <person name="Gouzy J."/>
            <person name="Schoof H."/>
            <person name="Van de Peer Y."/>
            <person name="Proost S."/>
            <person name="Cook D.R."/>
            <person name="Meyers B.C."/>
            <person name="Spannagl M."/>
            <person name="Cheung F."/>
            <person name="De Mita S."/>
            <person name="Krishnakumar V."/>
            <person name="Gundlach H."/>
            <person name="Zhou S."/>
            <person name="Mudge J."/>
            <person name="Bharti A.K."/>
            <person name="Murray J.D."/>
            <person name="Naoumkina M.A."/>
            <person name="Rosen B."/>
            <person name="Silverstein K.A."/>
            <person name="Tang H."/>
            <person name="Rombauts S."/>
            <person name="Zhao P.X."/>
            <person name="Zhou P."/>
            <person name="Barbe V."/>
            <person name="Bardou P."/>
            <person name="Bechner M."/>
            <person name="Bellec A."/>
            <person name="Berger A."/>
            <person name="Berges H."/>
            <person name="Bidwell S."/>
            <person name="Bisseling T."/>
            <person name="Choisne N."/>
            <person name="Couloux A."/>
            <person name="Denny R."/>
            <person name="Deshpande S."/>
            <person name="Dai X."/>
            <person name="Doyle J.J."/>
            <person name="Dudez A.M."/>
            <person name="Farmer A.D."/>
            <person name="Fouteau S."/>
            <person name="Franken C."/>
            <person name="Gibelin C."/>
            <person name="Gish J."/>
            <person name="Goldstein S."/>
            <person name="Gonzalez A.J."/>
            <person name="Green P.J."/>
            <person name="Hallab A."/>
            <person name="Hartog M."/>
            <person name="Hua A."/>
            <person name="Humphray S.J."/>
            <person name="Jeong D.H."/>
            <person name="Jing Y."/>
            <person name="Jocker A."/>
            <person name="Kenton S.M."/>
            <person name="Kim D.J."/>
            <person name="Klee K."/>
            <person name="Lai H."/>
            <person name="Lang C."/>
            <person name="Lin S."/>
            <person name="Macmil S.L."/>
            <person name="Magdelenat G."/>
            <person name="Matthews L."/>
            <person name="McCorrison J."/>
            <person name="Monaghan E.L."/>
            <person name="Mun J.H."/>
            <person name="Najar F.Z."/>
            <person name="Nicholson C."/>
            <person name="Noirot C."/>
            <person name="O'Bleness M."/>
            <person name="Paule C.R."/>
            <person name="Poulain J."/>
            <person name="Prion F."/>
            <person name="Qin B."/>
            <person name="Qu C."/>
            <person name="Retzel E.F."/>
            <person name="Riddle C."/>
            <person name="Sallet E."/>
            <person name="Samain S."/>
            <person name="Samson N."/>
            <person name="Sanders I."/>
            <person name="Saurat O."/>
            <person name="Scarpelli C."/>
            <person name="Schiex T."/>
            <person name="Segurens B."/>
            <person name="Severin A.J."/>
            <person name="Sherrier D.J."/>
            <person name="Shi R."/>
            <person name="Sims S."/>
            <person name="Singer S.R."/>
            <person name="Sinharoy S."/>
            <person name="Sterck L."/>
            <person name="Viollet A."/>
            <person name="Wang B.B."/>
            <person name="Wang K."/>
            <person name="Wang M."/>
            <person name="Wang X."/>
            <person name="Warfsmann J."/>
            <person name="Weissenbach J."/>
            <person name="White D.D."/>
            <person name="White J.D."/>
            <person name="Wiley G.B."/>
            <person name="Wincker P."/>
            <person name="Xing Y."/>
            <person name="Yang L."/>
            <person name="Yao Z."/>
            <person name="Ying F."/>
            <person name="Zhai J."/>
            <person name="Zhou L."/>
            <person name="Zuber A."/>
            <person name="Denarie J."/>
            <person name="Dixon R.A."/>
            <person name="May G.D."/>
            <person name="Schwartz D.C."/>
            <person name="Rogers J."/>
            <person name="Quetier F."/>
            <person name="Town C.D."/>
            <person name="Roe B.A."/>
        </authorList>
    </citation>
    <scope>NUCLEOTIDE SEQUENCE [LARGE SCALE GENOMIC DNA]</scope>
    <source>
        <strain evidence="7">A17</strain>
        <strain evidence="9 10">cv. Jemalong A17</strain>
    </source>
</reference>
<dbReference type="PANTHER" id="PTHR11945:SF725">
    <property type="entry name" value="AGAMOUS-LIKE 58-RELATED"/>
    <property type="match status" value="1"/>
</dbReference>
<dbReference type="STRING" id="3880.A0A072UJ33"/>
<dbReference type="Gene3D" id="3.40.1810.10">
    <property type="entry name" value="Transcription factor, MADS-box"/>
    <property type="match status" value="1"/>
</dbReference>
<evidence type="ECO:0000313" key="9">
    <source>
        <dbReference type="EnsemblPlants" id="KEH29764"/>
    </source>
</evidence>
<evidence type="ECO:0000259" key="6">
    <source>
        <dbReference type="PROSITE" id="PS50066"/>
    </source>
</evidence>
<evidence type="ECO:0000256" key="4">
    <source>
        <dbReference type="ARBA" id="ARBA00023163"/>
    </source>
</evidence>
<dbReference type="EMBL" id="PSQE01000004">
    <property type="protein sequence ID" value="RHN60410.1"/>
    <property type="molecule type" value="Genomic_DNA"/>
</dbReference>
<dbReference type="Gramene" id="rna22720">
    <property type="protein sequence ID" value="RHN60410.1"/>
    <property type="gene ID" value="gene22720"/>
</dbReference>
<keyword evidence="3" id="KW-0238">DNA-binding</keyword>
<gene>
    <name evidence="9" type="primary">25492200</name>
    <name evidence="7" type="ordered locus">MTR_4g051538</name>
    <name evidence="8" type="ORF">MtrunA17_Chr4g0025531</name>
</gene>
<dbReference type="PANTHER" id="PTHR11945">
    <property type="entry name" value="MADS BOX PROTEIN"/>
    <property type="match status" value="1"/>
</dbReference>
<evidence type="ECO:0000256" key="5">
    <source>
        <dbReference type="ARBA" id="ARBA00023242"/>
    </source>
</evidence>
<dbReference type="AlphaFoldDB" id="A0A072UJ33"/>
<protein>
    <submittedName>
        <fullName evidence="7">MADS-box transcription factor family protein</fullName>
    </submittedName>
    <submittedName>
        <fullName evidence="8">Putative transcription factor MADS-type1 family</fullName>
    </submittedName>
</protein>
<dbReference type="Pfam" id="PF00319">
    <property type="entry name" value="SRF-TF"/>
    <property type="match status" value="1"/>
</dbReference>
<evidence type="ECO:0000256" key="3">
    <source>
        <dbReference type="ARBA" id="ARBA00023125"/>
    </source>
</evidence>
<dbReference type="KEGG" id="mtr:25492200"/>
<dbReference type="GO" id="GO:0000981">
    <property type="term" value="F:DNA-binding transcription factor activity, RNA polymerase II-specific"/>
    <property type="evidence" value="ECO:0000318"/>
    <property type="project" value="GO_Central"/>
</dbReference>
<dbReference type="InterPro" id="IPR002100">
    <property type="entry name" value="TF_MADSbox"/>
</dbReference>
<keyword evidence="4" id="KW-0804">Transcription</keyword>
<dbReference type="EnsemblPlants" id="KEH29764">
    <property type="protein sequence ID" value="KEH29764"/>
    <property type="gene ID" value="MTR_4g051538"/>
</dbReference>
<reference evidence="8" key="4">
    <citation type="journal article" date="2018" name="Nat. Plants">
        <title>Whole-genome landscape of Medicago truncatula symbiotic genes.</title>
        <authorList>
            <person name="Pecrix Y."/>
            <person name="Gamas P."/>
            <person name="Carrere S."/>
        </authorList>
    </citation>
    <scope>NUCLEOTIDE SEQUENCE</scope>
    <source>
        <tissue evidence="8">Leaves</tissue>
    </source>
</reference>
<name>A0A072UJ33_MEDTR</name>
<dbReference type="SMART" id="SM00432">
    <property type="entry name" value="MADS"/>
    <property type="match status" value="1"/>
</dbReference>
<comment type="subcellular location">
    <subcellularLocation>
        <location evidence="1">Nucleus</location>
    </subcellularLocation>
</comment>
<dbReference type="SUPFAM" id="SSF55455">
    <property type="entry name" value="SRF-like"/>
    <property type="match status" value="1"/>
</dbReference>
<dbReference type="GO" id="GO:0006357">
    <property type="term" value="P:regulation of transcription by RNA polymerase II"/>
    <property type="evidence" value="ECO:0000318"/>
    <property type="project" value="GO_Central"/>
</dbReference>
<dbReference type="GO" id="GO:0005634">
    <property type="term" value="C:nucleus"/>
    <property type="evidence" value="ECO:0007669"/>
    <property type="project" value="UniProtKB-SubCell"/>
</dbReference>
<feature type="domain" description="MADS-box" evidence="6">
    <location>
        <begin position="8"/>
        <end position="68"/>
    </location>
</feature>
<reference evidence="7 10" key="2">
    <citation type="journal article" date="2014" name="BMC Genomics">
        <title>An improved genome release (version Mt4.0) for the model legume Medicago truncatula.</title>
        <authorList>
            <person name="Tang H."/>
            <person name="Krishnakumar V."/>
            <person name="Bidwell S."/>
            <person name="Rosen B."/>
            <person name="Chan A."/>
            <person name="Zhou S."/>
            <person name="Gentzbittel L."/>
            <person name="Childs K.L."/>
            <person name="Yandell M."/>
            <person name="Gundlach H."/>
            <person name="Mayer K.F."/>
            <person name="Schwartz D.C."/>
            <person name="Town C.D."/>
        </authorList>
    </citation>
    <scope>GENOME REANNOTATION</scope>
    <source>
        <strain evidence="7">A17</strain>
        <strain evidence="9 10">cv. Jemalong A17</strain>
    </source>
</reference>
<dbReference type="OrthoDB" id="1435890at2759"/>
<dbReference type="EMBL" id="CM001220">
    <property type="protein sequence ID" value="KEH29764.1"/>
    <property type="molecule type" value="Genomic_DNA"/>
</dbReference>
<keyword evidence="10" id="KW-1185">Reference proteome</keyword>
<keyword evidence="5" id="KW-0539">Nucleus</keyword>
<reference evidence="9" key="3">
    <citation type="submission" date="2015-04" db="UniProtKB">
        <authorList>
            <consortium name="EnsemblPlants"/>
        </authorList>
    </citation>
    <scope>IDENTIFICATION</scope>
    <source>
        <strain evidence="9">cv. Jemalong A17</strain>
    </source>
</reference>
<proteinExistence type="predicted"/>
<accession>A0A072UJ33</accession>
<sequence>MPPKRSSKGKQKIELKKIEKKDDLFVAFTTRKSGIFNKASELTTLTGASVDILMLSPTGKPFCYGDPSSESITKTILNENPSMEEEMMKPEIIEQNEKNDDLLDKKHVAEAQRKNLKMMETSGYWSTTKDQYDQVKEIDKSLVAVTNKLITNVLKTGGEIHPDAISTIEELNGVKTNLPYVFEDNTKDHEVGASKDMVANASQDIATKKSQGVNLIGVSGIGYGSGVDHTSPDI</sequence>
<evidence type="ECO:0000313" key="7">
    <source>
        <dbReference type="EMBL" id="KEH29764.1"/>
    </source>
</evidence>
<dbReference type="PRINTS" id="PR00404">
    <property type="entry name" value="MADSDOMAIN"/>
</dbReference>
<dbReference type="InterPro" id="IPR036879">
    <property type="entry name" value="TF_MADSbox_sf"/>
</dbReference>
<evidence type="ECO:0000313" key="10">
    <source>
        <dbReference type="Proteomes" id="UP000002051"/>
    </source>
</evidence>